<dbReference type="EMBL" id="LAZR01005057">
    <property type="protein sequence ID" value="KKN03219.1"/>
    <property type="molecule type" value="Genomic_DNA"/>
</dbReference>
<organism evidence="1">
    <name type="scientific">marine sediment metagenome</name>
    <dbReference type="NCBI Taxonomy" id="412755"/>
    <lineage>
        <taxon>unclassified sequences</taxon>
        <taxon>metagenomes</taxon>
        <taxon>ecological metagenomes</taxon>
    </lineage>
</organism>
<dbReference type="SUPFAM" id="SSF46785">
    <property type="entry name" value="Winged helix' DNA-binding domain"/>
    <property type="match status" value="1"/>
</dbReference>
<dbReference type="InterPro" id="IPR036388">
    <property type="entry name" value="WH-like_DNA-bd_sf"/>
</dbReference>
<name>A0A0F9MBS5_9ZZZZ</name>
<dbReference type="AlphaFoldDB" id="A0A0F9MBS5"/>
<dbReference type="Gene3D" id="1.10.10.10">
    <property type="entry name" value="Winged helix-like DNA-binding domain superfamily/Winged helix DNA-binding domain"/>
    <property type="match status" value="1"/>
</dbReference>
<dbReference type="InterPro" id="IPR036390">
    <property type="entry name" value="WH_DNA-bd_sf"/>
</dbReference>
<comment type="caution">
    <text evidence="1">The sequence shown here is derived from an EMBL/GenBank/DDBJ whole genome shotgun (WGS) entry which is preliminary data.</text>
</comment>
<gene>
    <name evidence="1" type="ORF">LCGC14_1109730</name>
</gene>
<protein>
    <recommendedName>
        <fullName evidence="2">HTH marR-type domain-containing protein</fullName>
    </recommendedName>
</protein>
<evidence type="ECO:0000313" key="1">
    <source>
        <dbReference type="EMBL" id="KKN03219.1"/>
    </source>
</evidence>
<evidence type="ECO:0008006" key="2">
    <source>
        <dbReference type="Google" id="ProtNLM"/>
    </source>
</evidence>
<proteinExistence type="predicted"/>
<sequence length="199" mass="22108">MSEGTILSRDEVLTLVRTTVTHDLSPYAVADLLTTCLALGRANRKTRYYYRRTEHDDMPHEDHDPTPLPERLAGLLAATRPKTVLQIADQLHVRPNTVSKMLIYMVEHGAVKRAGAGKRGDPYTYSDIDTISIAPIVDITPEDVEADTPAPPESGFVADAYAIVIQDVQHRAREADHDRRMLDQVATLLGRIVDGEADR</sequence>
<reference evidence="1" key="1">
    <citation type="journal article" date="2015" name="Nature">
        <title>Complex archaea that bridge the gap between prokaryotes and eukaryotes.</title>
        <authorList>
            <person name="Spang A."/>
            <person name="Saw J.H."/>
            <person name="Jorgensen S.L."/>
            <person name="Zaremba-Niedzwiedzka K."/>
            <person name="Martijn J."/>
            <person name="Lind A.E."/>
            <person name="van Eijk R."/>
            <person name="Schleper C."/>
            <person name="Guy L."/>
            <person name="Ettema T.J."/>
        </authorList>
    </citation>
    <scope>NUCLEOTIDE SEQUENCE</scope>
</reference>
<accession>A0A0F9MBS5</accession>